<sequence>MAKRIVVYSFLIALIASFSFFPKLYNNAEGIMFKEDISKLLNKTTNKTDSSITFESLTANSETSTDEYIDLGYKWAYGRSEWTYNARVLKDHYDYFKGLKRPATDDYSVYVTNPLNHPYISNLVKTFQEGAQKHNYSEWDTINYIVAFVQSLKYVPDEVSTEYDEYPKYPLETLVDGGGDCEDTSILMASILQEMGYGVVLLGMPDHMAIGVKGADNLPGSYYTYNGAHYYYLETTGSNWSIGALPDQFKNKQAKIYPLTPRPVITHSWQAKTVNGLSTQINVQISNEGTATSKNTVVYAAFDAGDNNVYDQTYSKPFDLEPQTKAEITLHLKYPRNVQSRLIVKVISNDVLMDESTSKWQQL</sequence>
<dbReference type="InterPro" id="IPR038765">
    <property type="entry name" value="Papain-like_cys_pep_sf"/>
</dbReference>
<evidence type="ECO:0000313" key="1">
    <source>
        <dbReference type="EMBL" id="SFG22967.1"/>
    </source>
</evidence>
<gene>
    <name evidence="1" type="ORF">SAMN05660649_01047</name>
</gene>
<organism evidence="1 2">
    <name type="scientific">Desulfotruncus arcticus DSM 17038</name>
    <dbReference type="NCBI Taxonomy" id="1121424"/>
    <lineage>
        <taxon>Bacteria</taxon>
        <taxon>Bacillati</taxon>
        <taxon>Bacillota</taxon>
        <taxon>Clostridia</taxon>
        <taxon>Eubacteriales</taxon>
        <taxon>Desulfallaceae</taxon>
        <taxon>Desulfotruncus</taxon>
    </lineage>
</organism>
<dbReference type="AlphaFoldDB" id="A0A1I2Q9L2"/>
<evidence type="ECO:0008006" key="3">
    <source>
        <dbReference type="Google" id="ProtNLM"/>
    </source>
</evidence>
<protein>
    <recommendedName>
        <fullName evidence="3">Transglutaminase-like superfamily protein</fullName>
    </recommendedName>
</protein>
<keyword evidence="2" id="KW-1185">Reference proteome</keyword>
<dbReference type="Gene3D" id="3.10.620.30">
    <property type="match status" value="1"/>
</dbReference>
<dbReference type="STRING" id="341036.SAMN05660649_01047"/>
<dbReference type="RefSeq" id="WP_092469409.1">
    <property type="nucleotide sequence ID" value="NZ_FOOX01000003.1"/>
</dbReference>
<reference evidence="2" key="1">
    <citation type="submission" date="2016-10" db="EMBL/GenBank/DDBJ databases">
        <authorList>
            <person name="Varghese N."/>
            <person name="Submissions S."/>
        </authorList>
    </citation>
    <scope>NUCLEOTIDE SEQUENCE [LARGE SCALE GENOMIC DNA]</scope>
    <source>
        <strain evidence="2">DSM 17038</strain>
    </source>
</reference>
<evidence type="ECO:0000313" key="2">
    <source>
        <dbReference type="Proteomes" id="UP000199337"/>
    </source>
</evidence>
<dbReference type="OrthoDB" id="1803727at2"/>
<dbReference type="PANTHER" id="PTHR39327:SF1">
    <property type="entry name" value="BLR5470 PROTEIN"/>
    <property type="match status" value="1"/>
</dbReference>
<accession>A0A1I2Q9L2</accession>
<dbReference type="SUPFAM" id="SSF54001">
    <property type="entry name" value="Cysteine proteinases"/>
    <property type="match status" value="1"/>
</dbReference>
<dbReference type="Proteomes" id="UP000199337">
    <property type="component" value="Unassembled WGS sequence"/>
</dbReference>
<dbReference type="PANTHER" id="PTHR39327">
    <property type="match status" value="1"/>
</dbReference>
<name>A0A1I2Q9L2_9FIRM</name>
<proteinExistence type="predicted"/>
<dbReference type="EMBL" id="FOOX01000003">
    <property type="protein sequence ID" value="SFG22967.1"/>
    <property type="molecule type" value="Genomic_DNA"/>
</dbReference>
<dbReference type="InterPro" id="IPR010319">
    <property type="entry name" value="Transglutaminase-like_Cys_pept"/>
</dbReference>